<proteinExistence type="predicted"/>
<reference evidence="3" key="1">
    <citation type="submission" date="2023-06" db="EMBL/GenBank/DDBJ databases">
        <title>Genome-scale phylogeny and comparative genomics of the fungal order Sordariales.</title>
        <authorList>
            <consortium name="Lawrence Berkeley National Laboratory"/>
            <person name="Hensen N."/>
            <person name="Bonometti L."/>
            <person name="Westerberg I."/>
            <person name="Brannstrom I.O."/>
            <person name="Guillou S."/>
            <person name="Cros-Aarteil S."/>
            <person name="Calhoun S."/>
            <person name="Haridas S."/>
            <person name="Kuo A."/>
            <person name="Mondo S."/>
            <person name="Pangilinan J."/>
            <person name="Riley R."/>
            <person name="Labutti K."/>
            <person name="Andreopoulos B."/>
            <person name="Lipzen A."/>
            <person name="Chen C."/>
            <person name="Yanf M."/>
            <person name="Daum C."/>
            <person name="Ng V."/>
            <person name="Clum A."/>
            <person name="Steindorff A."/>
            <person name="Ohm R."/>
            <person name="Martin F."/>
            <person name="Silar P."/>
            <person name="Natvig D."/>
            <person name="Lalanne C."/>
            <person name="Gautier V."/>
            <person name="Ament-Velasquez S.L."/>
            <person name="Kruys A."/>
            <person name="Hutchinson M.I."/>
            <person name="Powell A.J."/>
            <person name="Barry K."/>
            <person name="Miller A.N."/>
            <person name="Grigoriev I.V."/>
            <person name="Debuchy R."/>
            <person name="Gladieux P."/>
            <person name="Thoren M.H."/>
            <person name="Johannesson H."/>
        </authorList>
    </citation>
    <scope>NUCLEOTIDE SEQUENCE</scope>
    <source>
        <strain evidence="3">CBS 540.89</strain>
    </source>
</reference>
<comment type="catalytic activity">
    <reaction evidence="2">
        <text>N(6)-D-ribulosyl-L-lysyl-[protein] + ATP = N(6)-(3-O-phospho-D-ribulosyl)-L-lysyl-[protein] + ADP + H(+)</text>
        <dbReference type="Rhea" id="RHEA:48432"/>
        <dbReference type="Rhea" id="RHEA-COMP:12103"/>
        <dbReference type="Rhea" id="RHEA-COMP:12104"/>
        <dbReference type="ChEBI" id="CHEBI:15378"/>
        <dbReference type="ChEBI" id="CHEBI:30616"/>
        <dbReference type="ChEBI" id="CHEBI:90418"/>
        <dbReference type="ChEBI" id="CHEBI:90420"/>
        <dbReference type="ChEBI" id="CHEBI:456216"/>
        <dbReference type="EC" id="2.7.1.172"/>
    </reaction>
    <physiologicalReaction direction="left-to-right" evidence="2">
        <dbReference type="Rhea" id="RHEA:48433"/>
    </physiologicalReaction>
</comment>
<keyword evidence="3" id="KW-0418">Kinase</keyword>
<accession>A0AA40EA46</accession>
<dbReference type="EMBL" id="JAUKTV010000008">
    <property type="protein sequence ID" value="KAK0732425.1"/>
    <property type="molecule type" value="Genomic_DNA"/>
</dbReference>
<dbReference type="GO" id="GO:0102193">
    <property type="term" value="F:protein-ribulosamine 3-kinase activity"/>
    <property type="evidence" value="ECO:0007669"/>
    <property type="project" value="UniProtKB-EC"/>
</dbReference>
<evidence type="ECO:0000313" key="3">
    <source>
        <dbReference type="EMBL" id="KAK0732425.1"/>
    </source>
</evidence>
<dbReference type="PANTHER" id="PTHR12149:SF8">
    <property type="entry name" value="PROTEIN-RIBULOSAMINE 3-KINASE"/>
    <property type="match status" value="1"/>
</dbReference>
<keyword evidence="4" id="KW-1185">Reference proteome</keyword>
<gene>
    <name evidence="3" type="ORF">B0T21DRAFT_368987</name>
</gene>
<protein>
    <recommendedName>
        <fullName evidence="1">protein-ribulosamine 3-kinase</fullName>
        <ecNumber evidence="1">2.7.1.172</ecNumber>
    </recommendedName>
</protein>
<dbReference type="Gene3D" id="3.90.1200.10">
    <property type="match status" value="1"/>
</dbReference>
<comment type="caution">
    <text evidence="3">The sequence shown here is derived from an EMBL/GenBank/DDBJ whole genome shotgun (WGS) entry which is preliminary data.</text>
</comment>
<evidence type="ECO:0000256" key="2">
    <source>
        <dbReference type="ARBA" id="ARBA00048655"/>
    </source>
</evidence>
<dbReference type="AlphaFoldDB" id="A0AA40EA46"/>
<dbReference type="Proteomes" id="UP001172159">
    <property type="component" value="Unassembled WGS sequence"/>
</dbReference>
<dbReference type="EC" id="2.7.1.172" evidence="1"/>
<name>A0AA40EA46_9PEZI</name>
<keyword evidence="3" id="KW-0808">Transferase</keyword>
<organism evidence="3 4">
    <name type="scientific">Apiosordaria backusii</name>
    <dbReference type="NCBI Taxonomy" id="314023"/>
    <lineage>
        <taxon>Eukaryota</taxon>
        <taxon>Fungi</taxon>
        <taxon>Dikarya</taxon>
        <taxon>Ascomycota</taxon>
        <taxon>Pezizomycotina</taxon>
        <taxon>Sordariomycetes</taxon>
        <taxon>Sordariomycetidae</taxon>
        <taxon>Sordariales</taxon>
        <taxon>Lasiosphaeriaceae</taxon>
        <taxon>Apiosordaria</taxon>
    </lineage>
</organism>
<dbReference type="GO" id="GO:0016301">
    <property type="term" value="F:kinase activity"/>
    <property type="evidence" value="ECO:0007669"/>
    <property type="project" value="UniProtKB-KW"/>
</dbReference>
<sequence>MTSNSSADKFGSSGHHSQILAALPHAHQVIEVREQAKSAWAEAFQVRILDSQGLEHKYFMKTSYGHHGREALRGEFEGTSAIHAITPEFCPRPIAWGTFTSQPDTHFYLCKYFEFAEGIPSPSPFCEKLARLHSRSCGLVDNFGFHCTTYNGDLPQDNTWCPSWEQFFSRGMRHVLRVRETRAGPNPELEALLPNLFDKVIPRLLRALESDGRKIKPSLIHGDLWYGNASVIRKTGDPVIYDPACFWAHNEYELGNWHPERNRFGKEFYQEYHRHIPKSDPVEDYDDRNVLYGLRFNLHAATLFPDKVEFLELVLRTLRYLTEKYQMNAE</sequence>
<dbReference type="InterPro" id="IPR011009">
    <property type="entry name" value="Kinase-like_dom_sf"/>
</dbReference>
<dbReference type="Pfam" id="PF03881">
    <property type="entry name" value="Fructosamin_kin"/>
    <property type="match status" value="1"/>
</dbReference>
<evidence type="ECO:0000256" key="1">
    <source>
        <dbReference type="ARBA" id="ARBA00011961"/>
    </source>
</evidence>
<dbReference type="SUPFAM" id="SSF56112">
    <property type="entry name" value="Protein kinase-like (PK-like)"/>
    <property type="match status" value="1"/>
</dbReference>
<evidence type="ECO:0000313" key="4">
    <source>
        <dbReference type="Proteomes" id="UP001172159"/>
    </source>
</evidence>
<dbReference type="PANTHER" id="PTHR12149">
    <property type="entry name" value="FRUCTOSAMINE 3 KINASE-RELATED PROTEIN"/>
    <property type="match status" value="1"/>
</dbReference>
<dbReference type="InterPro" id="IPR016477">
    <property type="entry name" value="Fructo-/Ketosamine-3-kinase"/>
</dbReference>